<gene>
    <name evidence="9" type="ORF">MATL_G00133210</name>
</gene>
<evidence type="ECO:0000313" key="9">
    <source>
        <dbReference type="EMBL" id="KAG7469847.1"/>
    </source>
</evidence>
<keyword evidence="1" id="KW-0479">Metal-binding</keyword>
<dbReference type="PRINTS" id="PR01407">
    <property type="entry name" value="BUTYPHLNCDUF"/>
</dbReference>
<dbReference type="PANTHER" id="PTHR25465:SF41">
    <property type="entry name" value="E3 UBIQUITIN-PROTEIN LIGASE RNF135"/>
    <property type="match status" value="1"/>
</dbReference>
<keyword evidence="10" id="KW-1185">Reference proteome</keyword>
<dbReference type="SUPFAM" id="SSF57845">
    <property type="entry name" value="B-box zinc-binding domain"/>
    <property type="match status" value="1"/>
</dbReference>
<dbReference type="SMART" id="SM00336">
    <property type="entry name" value="BBOX"/>
    <property type="match status" value="1"/>
</dbReference>
<dbReference type="SMART" id="SM00589">
    <property type="entry name" value="PRY"/>
    <property type="match status" value="1"/>
</dbReference>
<feature type="region of interest" description="Disordered" evidence="6">
    <location>
        <begin position="81"/>
        <end position="109"/>
    </location>
</feature>
<name>A0A9D3TC46_MEGAT</name>
<dbReference type="InterPro" id="IPR017907">
    <property type="entry name" value="Znf_RING_CS"/>
</dbReference>
<evidence type="ECO:0000259" key="8">
    <source>
        <dbReference type="PROSITE" id="PS50188"/>
    </source>
</evidence>
<evidence type="ECO:0000256" key="2">
    <source>
        <dbReference type="ARBA" id="ARBA00022771"/>
    </source>
</evidence>
<dbReference type="Gene3D" id="3.30.160.60">
    <property type="entry name" value="Classic Zinc Finger"/>
    <property type="match status" value="1"/>
</dbReference>
<dbReference type="InterPro" id="IPR013320">
    <property type="entry name" value="ConA-like_dom_sf"/>
</dbReference>
<dbReference type="PANTHER" id="PTHR25465">
    <property type="entry name" value="B-BOX DOMAIN CONTAINING"/>
    <property type="match status" value="1"/>
</dbReference>
<evidence type="ECO:0000256" key="6">
    <source>
        <dbReference type="SAM" id="MobiDB-lite"/>
    </source>
</evidence>
<dbReference type="Pfam" id="PF15227">
    <property type="entry name" value="zf-C3HC4_4"/>
    <property type="match status" value="1"/>
</dbReference>
<organism evidence="9 10">
    <name type="scientific">Megalops atlanticus</name>
    <name type="common">Tarpon</name>
    <name type="synonym">Clupea gigantea</name>
    <dbReference type="NCBI Taxonomy" id="7932"/>
    <lineage>
        <taxon>Eukaryota</taxon>
        <taxon>Metazoa</taxon>
        <taxon>Chordata</taxon>
        <taxon>Craniata</taxon>
        <taxon>Vertebrata</taxon>
        <taxon>Euteleostomi</taxon>
        <taxon>Actinopterygii</taxon>
        <taxon>Neopterygii</taxon>
        <taxon>Teleostei</taxon>
        <taxon>Elopiformes</taxon>
        <taxon>Megalopidae</taxon>
        <taxon>Megalops</taxon>
    </lineage>
</organism>
<dbReference type="SMART" id="SM00184">
    <property type="entry name" value="RING"/>
    <property type="match status" value="1"/>
</dbReference>
<reference evidence="9" key="1">
    <citation type="submission" date="2021-01" db="EMBL/GenBank/DDBJ databases">
        <authorList>
            <person name="Zahm M."/>
            <person name="Roques C."/>
            <person name="Cabau C."/>
            <person name="Klopp C."/>
            <person name="Donnadieu C."/>
            <person name="Jouanno E."/>
            <person name="Lampietro C."/>
            <person name="Louis A."/>
            <person name="Herpin A."/>
            <person name="Echchiki A."/>
            <person name="Berthelot C."/>
            <person name="Parey E."/>
            <person name="Roest-Crollius H."/>
            <person name="Braasch I."/>
            <person name="Postlethwait J."/>
            <person name="Bobe J."/>
            <person name="Montfort J."/>
            <person name="Bouchez O."/>
            <person name="Begum T."/>
            <person name="Mejri S."/>
            <person name="Adams A."/>
            <person name="Chen W.-J."/>
            <person name="Guiguen Y."/>
        </authorList>
    </citation>
    <scope>NUCLEOTIDE SEQUENCE</scope>
    <source>
        <strain evidence="9">YG-15Mar2019-1</strain>
        <tissue evidence="9">Brain</tissue>
    </source>
</reference>
<dbReference type="InterPro" id="IPR001870">
    <property type="entry name" value="B30.2/SPRY"/>
</dbReference>
<dbReference type="InterPro" id="IPR013083">
    <property type="entry name" value="Znf_RING/FYVE/PHD"/>
</dbReference>
<dbReference type="InterPro" id="IPR006574">
    <property type="entry name" value="PRY"/>
</dbReference>
<evidence type="ECO:0000259" key="7">
    <source>
        <dbReference type="PROSITE" id="PS50089"/>
    </source>
</evidence>
<dbReference type="SUPFAM" id="SSF57850">
    <property type="entry name" value="RING/U-box"/>
    <property type="match status" value="1"/>
</dbReference>
<evidence type="ECO:0000256" key="3">
    <source>
        <dbReference type="ARBA" id="ARBA00022833"/>
    </source>
</evidence>
<protein>
    <submittedName>
        <fullName evidence="9">Uncharacterized protein</fullName>
    </submittedName>
</protein>
<dbReference type="Gene3D" id="3.30.40.10">
    <property type="entry name" value="Zinc/RING finger domain, C3HC4 (zinc finger)"/>
    <property type="match status" value="1"/>
</dbReference>
<keyword evidence="5" id="KW-0175">Coiled coil</keyword>
<dbReference type="GO" id="GO:0005737">
    <property type="term" value="C:cytoplasm"/>
    <property type="evidence" value="ECO:0007669"/>
    <property type="project" value="UniProtKB-ARBA"/>
</dbReference>
<evidence type="ECO:0000256" key="1">
    <source>
        <dbReference type="ARBA" id="ARBA00022723"/>
    </source>
</evidence>
<sequence>MSSHAAELEAELRCSICLTTYRDPVLLPCGHNFCLGCLDRAWESRDMAGGYSCPECRAEFREHPVLQRNIKLANIVEHFQIAKDHPPESKEPLPERRGDSTGDCRHPETVEQRRTIPPVIPGCPEHGLPWEYFCRQHKACLCQTCRESHQSHSCQSLEKAAAESRAVLAEEIERLEQARNVLQGTVGWLEDARGHLTADRGRLKDQVSGLFHAIQEMISEQEQSVLDYIDSEENLQHARLDACIREIQSKRDTSKQFLLEAQELEQKDLPDWEFIASFQKTLDKLLKADIHVQGYTLMKREMDRASIKLVEKEGQAFAKRLSKMIQDKLSQGQEVLQKHSAPRAQAWRHKAKVQIAPAEIQLQRAKLTLDPNTAHCNLSLSEDHLSAEWTEQRQANPPHPERFRLHPQVLCAQGFSTGQHWWEVALVGARRWEVGATCKKSKQSWVDSCIAWALRWDGRRLQAFEGTIRHSSSRLNSMVQAPGRMRVCLDCERGALSFFAMEEDKEDDEAVQTVKKGSENRTLLHTFYIKPTGPVFPGFYLEQSKVRILKHNSNTDALYIIQK</sequence>
<comment type="caution">
    <text evidence="9">The sequence shown here is derived from an EMBL/GenBank/DDBJ whole genome shotgun (WGS) entry which is preliminary data.</text>
</comment>
<keyword evidence="2 4" id="KW-0863">Zinc-finger</keyword>
<feature type="domain" description="RING-type" evidence="7">
    <location>
        <begin position="14"/>
        <end position="57"/>
    </location>
</feature>
<dbReference type="InterPro" id="IPR051051">
    <property type="entry name" value="E3_ubiq-ligase_TRIM/RNF"/>
</dbReference>
<feature type="domain" description="B30.2/SPRY" evidence="8">
    <location>
        <begin position="347"/>
        <end position="558"/>
    </location>
</feature>
<dbReference type="GO" id="GO:0008270">
    <property type="term" value="F:zinc ion binding"/>
    <property type="evidence" value="ECO:0007669"/>
    <property type="project" value="UniProtKB-KW"/>
</dbReference>
<feature type="coiled-coil region" evidence="5">
    <location>
        <begin position="158"/>
        <end position="185"/>
    </location>
</feature>
<dbReference type="Gene3D" id="2.60.120.920">
    <property type="match status" value="1"/>
</dbReference>
<evidence type="ECO:0000256" key="4">
    <source>
        <dbReference type="PROSITE-ProRule" id="PRU00175"/>
    </source>
</evidence>
<dbReference type="PROSITE" id="PS50089">
    <property type="entry name" value="ZF_RING_2"/>
    <property type="match status" value="1"/>
</dbReference>
<dbReference type="SUPFAM" id="SSF49899">
    <property type="entry name" value="Concanavalin A-like lectins/glucanases"/>
    <property type="match status" value="1"/>
</dbReference>
<dbReference type="InterPro" id="IPR000315">
    <property type="entry name" value="Znf_B-box"/>
</dbReference>
<keyword evidence="3" id="KW-0862">Zinc</keyword>
<dbReference type="Pfam" id="PF13765">
    <property type="entry name" value="PRY"/>
    <property type="match status" value="1"/>
</dbReference>
<dbReference type="InterPro" id="IPR043136">
    <property type="entry name" value="B30.2/SPRY_sf"/>
</dbReference>
<dbReference type="InterPro" id="IPR001841">
    <property type="entry name" value="Znf_RING"/>
</dbReference>
<dbReference type="OrthoDB" id="6270329at2759"/>
<dbReference type="Pfam" id="PF00643">
    <property type="entry name" value="zf-B_box"/>
    <property type="match status" value="1"/>
</dbReference>
<dbReference type="AlphaFoldDB" id="A0A9D3TC46"/>
<dbReference type="InterPro" id="IPR003879">
    <property type="entry name" value="Butyrophylin_SPRY"/>
</dbReference>
<dbReference type="PROSITE" id="PS00518">
    <property type="entry name" value="ZF_RING_1"/>
    <property type="match status" value="1"/>
</dbReference>
<accession>A0A9D3TC46</accession>
<dbReference type="EMBL" id="JAFDVH010000010">
    <property type="protein sequence ID" value="KAG7469847.1"/>
    <property type="molecule type" value="Genomic_DNA"/>
</dbReference>
<dbReference type="PROSITE" id="PS50188">
    <property type="entry name" value="B302_SPRY"/>
    <property type="match status" value="1"/>
</dbReference>
<proteinExistence type="predicted"/>
<evidence type="ECO:0000313" key="10">
    <source>
        <dbReference type="Proteomes" id="UP001046870"/>
    </source>
</evidence>
<evidence type="ECO:0000256" key="5">
    <source>
        <dbReference type="SAM" id="Coils"/>
    </source>
</evidence>
<dbReference type="Proteomes" id="UP001046870">
    <property type="component" value="Chromosome 10"/>
</dbReference>
<dbReference type="CDD" id="cd16597">
    <property type="entry name" value="RING-HC_TRIM25_C-IV"/>
    <property type="match status" value="1"/>
</dbReference>